<gene>
    <name evidence="2" type="ORF">B0H16DRAFT_1839979</name>
</gene>
<dbReference type="Proteomes" id="UP001215598">
    <property type="component" value="Unassembled WGS sequence"/>
</dbReference>
<sequence length="459" mass="52869">GPYDLSGQVNIPTEPGQRRFDGQGGPSDFCKVPQVYQPSHPWLGFVLRESQAMETDIEYAPAYSVWCDKPGNPKEGRLPLSYVEKLVQRNSEMDRDVQFHVGRLGGQRMTFIARRPIVPTNVQLQQLRGIREYQEVVDVLVELQRGMCKKGAWLDMVNWLLHQPLHPEEAIEVLPANERCIGVWINDADREDCFWYLLRGAVPCFVIHLLPEAERVTEDICLNFFSRTEIEEYVLDTRHYPANQIAFRERYRYTATEYHPTPHASNPGGWADLQALLRIRANEVLPRDQPRKRKSTDKRNLLNRRRIMGAMTSPSDTPTGTQFARETRELQDKVLRAKAVKEAEDVKLSGEVDVDPAHAPWLRPPEIIQAGPGAWTTYREQDDEETGTMFMLELGKKNNRRKLESGDVMYWDHANNRRLIFEGAPSMPAGSWLTTGREFGRPVPKWPFKNVGHKELKEE</sequence>
<keyword evidence="3" id="KW-1185">Reference proteome</keyword>
<evidence type="ECO:0000313" key="2">
    <source>
        <dbReference type="EMBL" id="KAJ7751638.1"/>
    </source>
</evidence>
<reference evidence="2" key="1">
    <citation type="submission" date="2023-03" db="EMBL/GenBank/DDBJ databases">
        <title>Massive genome expansion in bonnet fungi (Mycena s.s.) driven by repeated elements and novel gene families across ecological guilds.</title>
        <authorList>
            <consortium name="Lawrence Berkeley National Laboratory"/>
            <person name="Harder C.B."/>
            <person name="Miyauchi S."/>
            <person name="Viragh M."/>
            <person name="Kuo A."/>
            <person name="Thoen E."/>
            <person name="Andreopoulos B."/>
            <person name="Lu D."/>
            <person name="Skrede I."/>
            <person name="Drula E."/>
            <person name="Henrissat B."/>
            <person name="Morin E."/>
            <person name="Kohler A."/>
            <person name="Barry K."/>
            <person name="LaButti K."/>
            <person name="Morin E."/>
            <person name="Salamov A."/>
            <person name="Lipzen A."/>
            <person name="Mereny Z."/>
            <person name="Hegedus B."/>
            <person name="Baldrian P."/>
            <person name="Stursova M."/>
            <person name="Weitz H."/>
            <person name="Taylor A."/>
            <person name="Grigoriev I.V."/>
            <person name="Nagy L.G."/>
            <person name="Martin F."/>
            <person name="Kauserud H."/>
        </authorList>
    </citation>
    <scope>NUCLEOTIDE SEQUENCE</scope>
    <source>
        <strain evidence="2">CBHHK182m</strain>
    </source>
</reference>
<organism evidence="2 3">
    <name type="scientific">Mycena metata</name>
    <dbReference type="NCBI Taxonomy" id="1033252"/>
    <lineage>
        <taxon>Eukaryota</taxon>
        <taxon>Fungi</taxon>
        <taxon>Dikarya</taxon>
        <taxon>Basidiomycota</taxon>
        <taxon>Agaricomycotina</taxon>
        <taxon>Agaricomycetes</taxon>
        <taxon>Agaricomycetidae</taxon>
        <taxon>Agaricales</taxon>
        <taxon>Marasmiineae</taxon>
        <taxon>Mycenaceae</taxon>
        <taxon>Mycena</taxon>
    </lineage>
</organism>
<proteinExistence type="predicted"/>
<dbReference type="AlphaFoldDB" id="A0AAD7IW16"/>
<feature type="non-terminal residue" evidence="2">
    <location>
        <position position="1"/>
    </location>
</feature>
<evidence type="ECO:0000256" key="1">
    <source>
        <dbReference type="SAM" id="MobiDB-lite"/>
    </source>
</evidence>
<name>A0AAD7IW16_9AGAR</name>
<evidence type="ECO:0000313" key="3">
    <source>
        <dbReference type="Proteomes" id="UP001215598"/>
    </source>
</evidence>
<accession>A0AAD7IW16</accession>
<protein>
    <submittedName>
        <fullName evidence="2">Uncharacterized protein</fullName>
    </submittedName>
</protein>
<feature type="region of interest" description="Disordered" evidence="1">
    <location>
        <begin position="1"/>
        <end position="25"/>
    </location>
</feature>
<comment type="caution">
    <text evidence="2">The sequence shown here is derived from an EMBL/GenBank/DDBJ whole genome shotgun (WGS) entry which is preliminary data.</text>
</comment>
<dbReference type="EMBL" id="JARKIB010000061">
    <property type="protein sequence ID" value="KAJ7751638.1"/>
    <property type="molecule type" value="Genomic_DNA"/>
</dbReference>